<dbReference type="Proteomes" id="UP000481360">
    <property type="component" value="Unassembled WGS sequence"/>
</dbReference>
<protein>
    <submittedName>
        <fullName evidence="1">Uncharacterized protein</fullName>
    </submittedName>
</protein>
<dbReference type="RefSeq" id="WP_166054273.1">
    <property type="nucleotide sequence ID" value="NZ_JAAMPJ010000016.1"/>
</dbReference>
<dbReference type="AlphaFoldDB" id="A0A7C9RYY7"/>
<comment type="caution">
    <text evidence="1">The sequence shown here is derived from an EMBL/GenBank/DDBJ whole genome shotgun (WGS) entry which is preliminary data.</text>
</comment>
<gene>
    <name evidence="1" type="ORF">G7043_41795</name>
</gene>
<reference evidence="1 2" key="1">
    <citation type="submission" date="2020-03" db="EMBL/GenBank/DDBJ databases">
        <title>Isolation and identification of active actinomycetes.</title>
        <authorList>
            <person name="Sun X."/>
        </authorList>
    </citation>
    <scope>NUCLEOTIDE SEQUENCE [LARGE SCALE GENOMIC DNA]</scope>
    <source>
        <strain evidence="1 2">NEAU-D13</strain>
    </source>
</reference>
<dbReference type="EMBL" id="JAAMPJ010000016">
    <property type="protein sequence ID" value="NGY65446.1"/>
    <property type="molecule type" value="Genomic_DNA"/>
</dbReference>
<proteinExistence type="predicted"/>
<sequence>MIDLAERTPRSDEVSAESYCAAVAERNSGPYRLRFYATTHAVVCVVDDAEVKA</sequence>
<accession>A0A7C9RYY7</accession>
<evidence type="ECO:0000313" key="2">
    <source>
        <dbReference type="Proteomes" id="UP000481360"/>
    </source>
</evidence>
<organism evidence="1 2">
    <name type="scientific">Lentzea alba</name>
    <dbReference type="NCBI Taxonomy" id="2714351"/>
    <lineage>
        <taxon>Bacteria</taxon>
        <taxon>Bacillati</taxon>
        <taxon>Actinomycetota</taxon>
        <taxon>Actinomycetes</taxon>
        <taxon>Pseudonocardiales</taxon>
        <taxon>Pseudonocardiaceae</taxon>
        <taxon>Lentzea</taxon>
    </lineage>
</organism>
<name>A0A7C9RYY7_9PSEU</name>
<evidence type="ECO:0000313" key="1">
    <source>
        <dbReference type="EMBL" id="NGY65446.1"/>
    </source>
</evidence>
<keyword evidence="2" id="KW-1185">Reference proteome</keyword>